<feature type="active site" description="Proton donor" evidence="1">
    <location>
        <position position="397"/>
    </location>
</feature>
<dbReference type="InterPro" id="IPR027268">
    <property type="entry name" value="Peptidase_M4/M1_CTD_sf"/>
</dbReference>
<dbReference type="SUPFAM" id="SSF63737">
    <property type="entry name" value="Leukotriene A4 hydrolase N-terminal domain"/>
    <property type="match status" value="1"/>
</dbReference>
<feature type="active site" description="Proton acceptor" evidence="1">
    <location>
        <position position="323"/>
    </location>
</feature>
<comment type="cofactor">
    <cofactor evidence="2">
        <name>Zn(2+)</name>
        <dbReference type="ChEBI" id="CHEBI:29105"/>
    </cofactor>
    <text evidence="2">Binds 1 zinc ion per subunit.</text>
</comment>
<dbReference type="Gene3D" id="1.10.390.10">
    <property type="entry name" value="Neutral Protease Domain 2"/>
    <property type="match status" value="1"/>
</dbReference>
<dbReference type="Pfam" id="PF17900">
    <property type="entry name" value="Peptidase_M1_N"/>
    <property type="match status" value="1"/>
</dbReference>
<dbReference type="PANTHER" id="PTHR45726">
    <property type="entry name" value="LEUKOTRIENE A-4 HYDROLASE"/>
    <property type="match status" value="1"/>
</dbReference>
<dbReference type="AlphaFoldDB" id="D4ZFC9"/>
<dbReference type="GO" id="GO:0008237">
    <property type="term" value="F:metallopeptidase activity"/>
    <property type="evidence" value="ECO:0007669"/>
    <property type="project" value="InterPro"/>
</dbReference>
<dbReference type="Gene3D" id="2.60.40.1730">
    <property type="entry name" value="tricorn interacting facor f3 domain"/>
    <property type="match status" value="1"/>
</dbReference>
<dbReference type="EMBL" id="AP011177">
    <property type="protein sequence ID" value="BAJ04293.1"/>
    <property type="molecule type" value="Genomic_DNA"/>
</dbReference>
<dbReference type="InterPro" id="IPR014782">
    <property type="entry name" value="Peptidase_M1_dom"/>
</dbReference>
<evidence type="ECO:0000313" key="6">
    <source>
        <dbReference type="Proteomes" id="UP000002350"/>
    </source>
</evidence>
<sequence length="539" mass="63165">MQYDPKLLADEQALPHPKDNIQWGSYRQHRENNDLLSYDLTLKVDIDKRYLTGHNKIRFRMLQRDDTIRIDLYKNLQIDKISYKDQILEYERDLNAVYIHFPAALELGSVNEIDFHYSGQPSTKGRFGCFTFKKDSRGLDWVNTACQGTGSMVWWPNKDQQRDEVESMTMRISVPSHLKNISNGRLIATNILADGYTEYVWQTNNPINNYSVSLNIGNYVHFGENLGELSLDYYVLEQDLAKAKQQFTQVIPMMKSYQKHFGQYPFIQDGYKLIQAPYTGMEHQSAITYGNQFKNGYNRGDGSDPDWTGVGISLKFDFIIIHESGHEWFGNSLTSNDFSDAWIHEAWCTYAESVYVEDQFGYPEAIKYINGYKDKVKNRYPMIGPPSIGHWPTSDIYFKGTLFINTLRHIINDDKKWWDGIRAFTSKFNRQNLDTLDVLNFFNNYFDRDFEKVFDQYLYFNQLPTLELYRSQDSIEYRWQADVSDFTMPVPITLDGKKRKLLVTDSWQSLPLESEFKVNTDLVYINISRLTNRVKKTAI</sequence>
<feature type="domain" description="Peptidase M1 membrane alanine aminopeptidase" evidence="3">
    <location>
        <begin position="277"/>
        <end position="457"/>
    </location>
</feature>
<feature type="binding site" evidence="2">
    <location>
        <position position="326"/>
    </location>
    <ligand>
        <name>Zn(2+)</name>
        <dbReference type="ChEBI" id="CHEBI:29105"/>
        <note>catalytic</note>
    </ligand>
</feature>
<dbReference type="HOGENOM" id="CLU_014298_1_1_6"/>
<dbReference type="PANTHER" id="PTHR45726:SF3">
    <property type="entry name" value="LEUKOTRIENE A-4 HYDROLASE"/>
    <property type="match status" value="1"/>
</dbReference>
<keyword evidence="2" id="KW-0862">Zinc</keyword>
<evidence type="ECO:0000256" key="2">
    <source>
        <dbReference type="PIRSR" id="PIRSR634015-3"/>
    </source>
</evidence>
<evidence type="ECO:0000256" key="1">
    <source>
        <dbReference type="PIRSR" id="PIRSR634015-1"/>
    </source>
</evidence>
<evidence type="ECO:0000259" key="3">
    <source>
        <dbReference type="Pfam" id="PF01433"/>
    </source>
</evidence>
<dbReference type="InterPro" id="IPR042097">
    <property type="entry name" value="Aminopeptidase_N-like_N_sf"/>
</dbReference>
<feature type="domain" description="Aminopeptidase N-like N-terminal" evidence="4">
    <location>
        <begin position="37"/>
        <end position="210"/>
    </location>
</feature>
<keyword evidence="2" id="KW-0479">Metal-binding</keyword>
<dbReference type="CDD" id="cd09603">
    <property type="entry name" value="M1_APN_like"/>
    <property type="match status" value="1"/>
</dbReference>
<dbReference type="InterPro" id="IPR034015">
    <property type="entry name" value="M1_LTA4H"/>
</dbReference>
<keyword evidence="5" id="KW-0645">Protease</keyword>
<keyword evidence="6" id="KW-1185">Reference proteome</keyword>
<evidence type="ECO:0000259" key="4">
    <source>
        <dbReference type="Pfam" id="PF17900"/>
    </source>
</evidence>
<organism evidence="5 6">
    <name type="scientific">Shewanella violacea (strain JCM 10179 / CIP 106290 / LMG 19151 / DSS12)</name>
    <dbReference type="NCBI Taxonomy" id="637905"/>
    <lineage>
        <taxon>Bacteria</taxon>
        <taxon>Pseudomonadati</taxon>
        <taxon>Pseudomonadota</taxon>
        <taxon>Gammaproteobacteria</taxon>
        <taxon>Alteromonadales</taxon>
        <taxon>Shewanellaceae</taxon>
        <taxon>Shewanella</taxon>
    </lineage>
</organism>
<dbReference type="KEGG" id="svo:SVI_4322"/>
<feature type="binding site" evidence="2">
    <location>
        <position position="345"/>
    </location>
    <ligand>
        <name>Zn(2+)</name>
        <dbReference type="ChEBI" id="CHEBI:29105"/>
        <note>catalytic</note>
    </ligand>
</feature>
<dbReference type="Proteomes" id="UP000002350">
    <property type="component" value="Chromosome"/>
</dbReference>
<name>D4ZFC9_SHEVD</name>
<dbReference type="Pfam" id="PF01433">
    <property type="entry name" value="Peptidase_M1"/>
    <property type="match status" value="1"/>
</dbReference>
<proteinExistence type="predicted"/>
<keyword evidence="5" id="KW-0378">Hydrolase</keyword>
<reference evidence="6" key="1">
    <citation type="journal article" date="2010" name="Mol. Biosyst.">
        <title>Complete genome sequence and comparative analysis of Shewanella violacea, a psychrophilic and piezophilic bacterium from deep sea floor sediments.</title>
        <authorList>
            <person name="Aono E."/>
            <person name="Baba T."/>
            <person name="Ara T."/>
            <person name="Nishi T."/>
            <person name="Nakamichi T."/>
            <person name="Inamoto E."/>
            <person name="Toyonaga H."/>
            <person name="Hasegawa M."/>
            <person name="Takai Y."/>
            <person name="Okumura Y."/>
            <person name="Baba M."/>
            <person name="Tomita M."/>
            <person name="Kato C."/>
            <person name="Oshima T."/>
            <person name="Nakasone K."/>
            <person name="Mori H."/>
        </authorList>
    </citation>
    <scope>NUCLEOTIDE SEQUENCE [LARGE SCALE GENOMIC DNA]</scope>
    <source>
        <strain evidence="6">JCM 10179 / CIP 106290 / LMG 19151 / DSS12</strain>
    </source>
</reference>
<dbReference type="InterPro" id="IPR045357">
    <property type="entry name" value="Aminopeptidase_N-like_N"/>
</dbReference>
<dbReference type="GO" id="GO:0008270">
    <property type="term" value="F:zinc ion binding"/>
    <property type="evidence" value="ECO:0007669"/>
    <property type="project" value="InterPro"/>
</dbReference>
<protein>
    <submittedName>
        <fullName evidence="5">Aminopeptidase family</fullName>
    </submittedName>
</protein>
<dbReference type="SUPFAM" id="SSF55486">
    <property type="entry name" value="Metalloproteases ('zincins'), catalytic domain"/>
    <property type="match status" value="1"/>
</dbReference>
<feature type="binding site" evidence="2">
    <location>
        <position position="322"/>
    </location>
    <ligand>
        <name>Zn(2+)</name>
        <dbReference type="ChEBI" id="CHEBI:29105"/>
        <note>catalytic</note>
    </ligand>
</feature>
<gene>
    <name evidence="5" type="ordered locus">SVI_4322</name>
</gene>
<accession>D4ZFC9</accession>
<dbReference type="GO" id="GO:0004177">
    <property type="term" value="F:aminopeptidase activity"/>
    <property type="evidence" value="ECO:0007669"/>
    <property type="project" value="UniProtKB-KW"/>
</dbReference>
<keyword evidence="5" id="KW-0031">Aminopeptidase</keyword>
<dbReference type="STRING" id="637905.SVI_4322"/>
<dbReference type="eggNOG" id="COG0308">
    <property type="taxonomic scope" value="Bacteria"/>
</dbReference>
<evidence type="ECO:0000313" key="5">
    <source>
        <dbReference type="EMBL" id="BAJ04293.1"/>
    </source>
</evidence>